<dbReference type="GO" id="GO:0051536">
    <property type="term" value="F:iron-sulfur cluster binding"/>
    <property type="evidence" value="ECO:0007669"/>
    <property type="project" value="UniProtKB-KW"/>
</dbReference>
<dbReference type="AlphaFoldDB" id="A0A154BP20"/>
<sequence length="277" mass="30119">MSDMNLIQVDQRKCTRCGLCVSVCRGVLGMGGDGPEVIRPLCIACGQCVAICPQGALDNAKSPLANQAPLKEMPVLAADTAAQFLRSRRSIRNYQQRPVPRDTILQLLDIARMAPTACNSQGVAYHVVDNADTLRAIATVVIEWAEDELNKDSAMAASPWAPNSAAQIEIYRQTGEDVVLRSAPCLVVAVADKDFLAPVRDNAYLSLTYAQLFATSIGLGTCWTGLFEYCASSGYEPLLDLLALPANMRVISGLMVGYPKYAYKRLVDRNSLQVTWQ</sequence>
<dbReference type="InterPro" id="IPR000415">
    <property type="entry name" value="Nitroreductase-like"/>
</dbReference>
<organism evidence="7 8">
    <name type="scientific">Anaerosporomusa subterranea</name>
    <dbReference type="NCBI Taxonomy" id="1794912"/>
    <lineage>
        <taxon>Bacteria</taxon>
        <taxon>Bacillati</taxon>
        <taxon>Bacillota</taxon>
        <taxon>Negativicutes</taxon>
        <taxon>Acetonemataceae</taxon>
        <taxon>Anaerosporomusa</taxon>
    </lineage>
</organism>
<keyword evidence="3" id="KW-0560">Oxidoreductase</keyword>
<dbReference type="OrthoDB" id="1683619at2"/>
<keyword evidence="8" id="KW-1185">Reference proteome</keyword>
<feature type="domain" description="4Fe-4S ferredoxin-type" evidence="6">
    <location>
        <begin position="5"/>
        <end position="24"/>
    </location>
</feature>
<reference evidence="7 8" key="1">
    <citation type="submission" date="2016-02" db="EMBL/GenBank/DDBJ databases">
        <title>Anaerosporomusa subterraneum gen. nov., sp. nov., a spore-forming obligate anaerobe isolated from saprolite.</title>
        <authorList>
            <person name="Choi J.K."/>
            <person name="Shah M."/>
            <person name="Yee N."/>
        </authorList>
    </citation>
    <scope>NUCLEOTIDE SEQUENCE [LARGE SCALE GENOMIC DNA]</scope>
    <source>
        <strain evidence="7 8">RU4</strain>
    </source>
</reference>
<dbReference type="SUPFAM" id="SSF55469">
    <property type="entry name" value="FMN-dependent nitroreductase-like"/>
    <property type="match status" value="1"/>
</dbReference>
<keyword evidence="4" id="KW-0408">Iron</keyword>
<protein>
    <submittedName>
        <fullName evidence="7">Ferredoxin</fullName>
    </submittedName>
</protein>
<evidence type="ECO:0000313" key="7">
    <source>
        <dbReference type="EMBL" id="KYZ75258.1"/>
    </source>
</evidence>
<dbReference type="InterPro" id="IPR029479">
    <property type="entry name" value="Nitroreductase"/>
</dbReference>
<dbReference type="PANTHER" id="PTHR43673:SF10">
    <property type="entry name" value="NADH DEHYDROGENASE_NAD(P)H NITROREDUCTASE XCC3605-RELATED"/>
    <property type="match status" value="1"/>
</dbReference>
<dbReference type="CDD" id="cd02143">
    <property type="entry name" value="nitroreductase_FeS-like"/>
    <property type="match status" value="1"/>
</dbReference>
<dbReference type="SUPFAM" id="SSF54862">
    <property type="entry name" value="4Fe-4S ferredoxins"/>
    <property type="match status" value="1"/>
</dbReference>
<evidence type="ECO:0000259" key="6">
    <source>
        <dbReference type="PROSITE" id="PS51379"/>
    </source>
</evidence>
<dbReference type="PANTHER" id="PTHR43673">
    <property type="entry name" value="NAD(P)H NITROREDUCTASE YDGI-RELATED"/>
    <property type="match status" value="1"/>
</dbReference>
<dbReference type="STRING" id="1794912.AXX12_13950"/>
<feature type="domain" description="4Fe-4S ferredoxin-type" evidence="6">
    <location>
        <begin position="33"/>
        <end position="62"/>
    </location>
</feature>
<comment type="caution">
    <text evidence="7">The sequence shown here is derived from an EMBL/GenBank/DDBJ whole genome shotgun (WGS) entry which is preliminary data.</text>
</comment>
<evidence type="ECO:0000256" key="1">
    <source>
        <dbReference type="ARBA" id="ARBA00007118"/>
    </source>
</evidence>
<dbReference type="GO" id="GO:0046872">
    <property type="term" value="F:metal ion binding"/>
    <property type="evidence" value="ECO:0007669"/>
    <property type="project" value="UniProtKB-KW"/>
</dbReference>
<evidence type="ECO:0000256" key="2">
    <source>
        <dbReference type="ARBA" id="ARBA00022723"/>
    </source>
</evidence>
<proteinExistence type="inferred from homology"/>
<evidence type="ECO:0000256" key="5">
    <source>
        <dbReference type="ARBA" id="ARBA00023014"/>
    </source>
</evidence>
<keyword evidence="5" id="KW-0411">Iron-sulfur</keyword>
<accession>A0A154BP20</accession>
<evidence type="ECO:0000256" key="3">
    <source>
        <dbReference type="ARBA" id="ARBA00023002"/>
    </source>
</evidence>
<dbReference type="Gene3D" id="3.40.109.10">
    <property type="entry name" value="NADH Oxidase"/>
    <property type="match status" value="1"/>
</dbReference>
<dbReference type="Gene3D" id="3.30.70.20">
    <property type="match status" value="1"/>
</dbReference>
<dbReference type="InterPro" id="IPR017900">
    <property type="entry name" value="4Fe4S_Fe_S_CS"/>
</dbReference>
<name>A0A154BP20_ANASB</name>
<dbReference type="PROSITE" id="PS51379">
    <property type="entry name" value="4FE4S_FER_2"/>
    <property type="match status" value="2"/>
</dbReference>
<keyword evidence="2" id="KW-0479">Metal-binding</keyword>
<evidence type="ECO:0000256" key="4">
    <source>
        <dbReference type="ARBA" id="ARBA00023004"/>
    </source>
</evidence>
<dbReference type="PROSITE" id="PS00198">
    <property type="entry name" value="4FE4S_FER_1"/>
    <property type="match status" value="1"/>
</dbReference>
<dbReference type="EMBL" id="LSGP01000025">
    <property type="protein sequence ID" value="KYZ75258.1"/>
    <property type="molecule type" value="Genomic_DNA"/>
</dbReference>
<gene>
    <name evidence="7" type="ORF">AXX12_13950</name>
</gene>
<comment type="similarity">
    <text evidence="1">Belongs to the nitroreductase family.</text>
</comment>
<dbReference type="Pfam" id="PF13237">
    <property type="entry name" value="Fer4_10"/>
    <property type="match status" value="1"/>
</dbReference>
<dbReference type="InterPro" id="IPR017896">
    <property type="entry name" value="4Fe4S_Fe-S-bd"/>
</dbReference>
<dbReference type="Pfam" id="PF00881">
    <property type="entry name" value="Nitroreductase"/>
    <property type="match status" value="1"/>
</dbReference>
<evidence type="ECO:0000313" key="8">
    <source>
        <dbReference type="Proteomes" id="UP000076268"/>
    </source>
</evidence>
<dbReference type="GO" id="GO:0016491">
    <property type="term" value="F:oxidoreductase activity"/>
    <property type="evidence" value="ECO:0007669"/>
    <property type="project" value="UniProtKB-KW"/>
</dbReference>
<dbReference type="Proteomes" id="UP000076268">
    <property type="component" value="Unassembled WGS sequence"/>
</dbReference>